<dbReference type="EnsemblMetazoa" id="CLYHEMT000737.1">
    <property type="protein sequence ID" value="CLYHEMP000737.1"/>
    <property type="gene ID" value="CLYHEMG000737"/>
</dbReference>
<protein>
    <submittedName>
        <fullName evidence="2">Uncharacterized protein</fullName>
    </submittedName>
</protein>
<dbReference type="OrthoDB" id="2342176at2759"/>
<reference evidence="2" key="1">
    <citation type="submission" date="2021-01" db="UniProtKB">
        <authorList>
            <consortium name="EnsemblMetazoa"/>
        </authorList>
    </citation>
    <scope>IDENTIFICATION</scope>
</reference>
<feature type="signal peptide" evidence="1">
    <location>
        <begin position="1"/>
        <end position="16"/>
    </location>
</feature>
<name>A0A7M5TRF7_9CNID</name>
<evidence type="ECO:0000313" key="3">
    <source>
        <dbReference type="Proteomes" id="UP000594262"/>
    </source>
</evidence>
<dbReference type="AlphaFoldDB" id="A0A7M5TRF7"/>
<keyword evidence="3" id="KW-1185">Reference proteome</keyword>
<feature type="chain" id="PRO_5029767547" evidence="1">
    <location>
        <begin position="17"/>
        <end position="462"/>
    </location>
</feature>
<keyword evidence="1" id="KW-0732">Signal</keyword>
<dbReference type="Gene3D" id="2.70.50.70">
    <property type="match status" value="1"/>
</dbReference>
<dbReference type="Proteomes" id="UP000594262">
    <property type="component" value="Unplaced"/>
</dbReference>
<accession>A0A7M5TRF7</accession>
<evidence type="ECO:0000313" key="2">
    <source>
        <dbReference type="EnsemblMetazoa" id="CLYHEMP000737.1"/>
    </source>
</evidence>
<organism evidence="2 3">
    <name type="scientific">Clytia hemisphaerica</name>
    <dbReference type="NCBI Taxonomy" id="252671"/>
    <lineage>
        <taxon>Eukaryota</taxon>
        <taxon>Metazoa</taxon>
        <taxon>Cnidaria</taxon>
        <taxon>Hydrozoa</taxon>
        <taxon>Hydroidolina</taxon>
        <taxon>Leptothecata</taxon>
        <taxon>Obeliida</taxon>
        <taxon>Clytiidae</taxon>
        <taxon>Clytia</taxon>
    </lineage>
</organism>
<evidence type="ECO:0000256" key="1">
    <source>
        <dbReference type="SAM" id="SignalP"/>
    </source>
</evidence>
<dbReference type="RefSeq" id="XP_066913054.1">
    <property type="nucleotide sequence ID" value="XM_067056953.1"/>
</dbReference>
<proteinExistence type="predicted"/>
<sequence length="462" mass="52055">MFVCTLLASILVTVSAHSWMTCPPSFVNDVIRRHGEQIKTCESDGHDAYVTTVEAGDRLKVGWTSNNHAGGFVRLALVPYGQREDREVLKKNVLKFVCYGHDTRPHQTRYGDCKHPCDARPGCEYQSNRYDIHRYDTTITIPTNLKDGFYVLQTTMLVGNDGKPYYSCAKLYIKNGNQAFDCSKKDSGILTYSCLKTGGPSLKNSAIEAGTERGDFCYHLDGTIGEVDDYLEDVPINVECDPRLSCENSVDDKCVNVPGMNSIMTPESHPKKEGCHIWSRTPDADPTCSDGIKNRDEEKIDCGGAFCEACPFVEYKGAYYSAITRKIALWDRGLGGHITTTIDVTRNITVDQCWQLSLQFKQAMSIDNDPWGDGMLVEQHEDGKIVKFEEHNDRVWVVPKGTKLQITMQCSNAEYRNAKANGKSEEELDKLRWDDEKLQYLTALFEVYDDRSKCIAEKAKPF</sequence>
<dbReference type="GeneID" id="136800320"/>